<comment type="caution">
    <text evidence="2">The sequence shown here is derived from an EMBL/GenBank/DDBJ whole genome shotgun (WGS) entry which is preliminary data.</text>
</comment>
<dbReference type="SUPFAM" id="SSF54593">
    <property type="entry name" value="Glyoxalase/Bleomycin resistance protein/Dihydroxybiphenyl dioxygenase"/>
    <property type="match status" value="1"/>
</dbReference>
<dbReference type="PANTHER" id="PTHR34109:SF1">
    <property type="entry name" value="VOC DOMAIN-CONTAINING PROTEIN"/>
    <property type="match status" value="1"/>
</dbReference>
<dbReference type="EMBL" id="QJVD01000053">
    <property type="protein sequence ID" value="PYI64398.1"/>
    <property type="molecule type" value="Genomic_DNA"/>
</dbReference>
<dbReference type="CDD" id="cd07246">
    <property type="entry name" value="VOC_like"/>
    <property type="match status" value="1"/>
</dbReference>
<dbReference type="PANTHER" id="PTHR34109">
    <property type="entry name" value="BNAUNNG04460D PROTEIN-RELATED"/>
    <property type="match status" value="1"/>
</dbReference>
<dbReference type="Pfam" id="PF00903">
    <property type="entry name" value="Glyoxalase"/>
    <property type="match status" value="1"/>
</dbReference>
<dbReference type="InterPro" id="IPR004360">
    <property type="entry name" value="Glyas_Fos-R_dOase_dom"/>
</dbReference>
<keyword evidence="3" id="KW-1185">Reference proteome</keyword>
<reference evidence="2 3" key="1">
    <citation type="submission" date="2018-05" db="EMBL/GenBank/DDBJ databases">
        <title>Genetic diversity of glacier-inhabiting Cryobacterium bacteria in China and description of Cryobacterium mengkeensis sp. nov. and Arthrobacter glacialis sp. nov.</title>
        <authorList>
            <person name="Liu Q."/>
            <person name="Xin Y.-H."/>
        </authorList>
    </citation>
    <scope>NUCLEOTIDE SEQUENCE [LARGE SCALE GENOMIC DNA]</scope>
    <source>
        <strain evidence="2 3">LI2</strain>
    </source>
</reference>
<evidence type="ECO:0000259" key="1">
    <source>
        <dbReference type="PROSITE" id="PS51819"/>
    </source>
</evidence>
<evidence type="ECO:0000313" key="3">
    <source>
        <dbReference type="Proteomes" id="UP000247832"/>
    </source>
</evidence>
<dbReference type="PROSITE" id="PS51819">
    <property type="entry name" value="VOC"/>
    <property type="match status" value="1"/>
</dbReference>
<dbReference type="InterPro" id="IPR029068">
    <property type="entry name" value="Glyas_Bleomycin-R_OHBP_Dase"/>
</dbReference>
<gene>
    <name evidence="2" type="ORF">CVV68_22040</name>
</gene>
<accession>A0A2V5L0A3</accession>
<protein>
    <submittedName>
        <fullName evidence="2">Glyoxalase</fullName>
    </submittedName>
</protein>
<proteinExistence type="predicted"/>
<dbReference type="Proteomes" id="UP000247832">
    <property type="component" value="Unassembled WGS sequence"/>
</dbReference>
<feature type="domain" description="VOC" evidence="1">
    <location>
        <begin position="14"/>
        <end position="142"/>
    </location>
</feature>
<sequence>MVDPKSTVTAVPEHLHTVTPRLIVHDGGRAIEFYREAFGATEIGERFTDPDGALIHAEIRIGDSVVMISDETADGAPAQSPQSLNGAATAIMATYWADVDTVWEQAITAGAEVIYPLADHFYGERGGRLRDPFGQQWMLSQRIENVKTEEVNRRAAQYFTTN</sequence>
<dbReference type="Gene3D" id="3.30.720.110">
    <property type="match status" value="1"/>
</dbReference>
<dbReference type="AlphaFoldDB" id="A0A2V5L0A3"/>
<dbReference type="InterPro" id="IPR037523">
    <property type="entry name" value="VOC_core"/>
</dbReference>
<name>A0A2V5L0A3_9MICC</name>
<evidence type="ECO:0000313" key="2">
    <source>
        <dbReference type="EMBL" id="PYI64398.1"/>
    </source>
</evidence>
<dbReference type="OrthoDB" id="9795306at2"/>
<organism evidence="2 3">
    <name type="scientific">Arthrobacter livingstonensis</name>
    <dbReference type="NCBI Taxonomy" id="670078"/>
    <lineage>
        <taxon>Bacteria</taxon>
        <taxon>Bacillati</taxon>
        <taxon>Actinomycetota</taxon>
        <taxon>Actinomycetes</taxon>
        <taxon>Micrococcales</taxon>
        <taxon>Micrococcaceae</taxon>
        <taxon>Arthrobacter</taxon>
    </lineage>
</organism>
<dbReference type="Gene3D" id="3.30.720.120">
    <property type="match status" value="1"/>
</dbReference>